<dbReference type="Proteomes" id="UP000565572">
    <property type="component" value="Unassembled WGS sequence"/>
</dbReference>
<keyword evidence="3" id="KW-1185">Reference proteome</keyword>
<organism evidence="2 3">
    <name type="scientific">Microlunatus antarcticus</name>
    <dbReference type="NCBI Taxonomy" id="53388"/>
    <lineage>
        <taxon>Bacteria</taxon>
        <taxon>Bacillati</taxon>
        <taxon>Actinomycetota</taxon>
        <taxon>Actinomycetes</taxon>
        <taxon>Propionibacteriales</taxon>
        <taxon>Propionibacteriaceae</taxon>
        <taxon>Microlunatus</taxon>
    </lineage>
</organism>
<sequence>MSVPAPDPAADAARLAAVREETRDELGLLHERVNALLGAEAFLTIAYTAAMSNGAPWGRVFAGVAAPVLAVLGLLLALLTLPAVRGAARILLVLSAQQDELFGRLGGTAPGYHGGAGRPSSWADQRRALLFFRAVPVLFVVVWIALGVLALVLVP</sequence>
<accession>A0A7W5JTP2</accession>
<feature type="transmembrane region" description="Helical" evidence="1">
    <location>
        <begin position="60"/>
        <end position="81"/>
    </location>
</feature>
<proteinExistence type="predicted"/>
<evidence type="ECO:0000256" key="1">
    <source>
        <dbReference type="SAM" id="Phobius"/>
    </source>
</evidence>
<evidence type="ECO:0000313" key="3">
    <source>
        <dbReference type="Proteomes" id="UP000565572"/>
    </source>
</evidence>
<dbReference type="EMBL" id="JACHZG010000001">
    <property type="protein sequence ID" value="MBB3326142.1"/>
    <property type="molecule type" value="Genomic_DNA"/>
</dbReference>
<keyword evidence="1" id="KW-0812">Transmembrane</keyword>
<dbReference type="AlphaFoldDB" id="A0A7W5JTP2"/>
<name>A0A7W5JTP2_9ACTN</name>
<keyword evidence="1" id="KW-0472">Membrane</keyword>
<evidence type="ECO:0000313" key="2">
    <source>
        <dbReference type="EMBL" id="MBB3326142.1"/>
    </source>
</evidence>
<reference evidence="2 3" key="1">
    <citation type="submission" date="2020-08" db="EMBL/GenBank/DDBJ databases">
        <title>Sequencing the genomes of 1000 actinobacteria strains.</title>
        <authorList>
            <person name="Klenk H.-P."/>
        </authorList>
    </citation>
    <scope>NUCLEOTIDE SEQUENCE [LARGE SCALE GENOMIC DNA]</scope>
    <source>
        <strain evidence="2 3">DSM 11053</strain>
    </source>
</reference>
<comment type="caution">
    <text evidence="2">The sequence shown here is derived from an EMBL/GenBank/DDBJ whole genome shotgun (WGS) entry which is preliminary data.</text>
</comment>
<keyword evidence="1" id="KW-1133">Transmembrane helix</keyword>
<protein>
    <submittedName>
        <fullName evidence="2">Succinate dehydrogenase hydrophobic anchor subunit</fullName>
    </submittedName>
</protein>
<dbReference type="RefSeq" id="WP_183337140.1">
    <property type="nucleotide sequence ID" value="NZ_JACHZG010000001.1"/>
</dbReference>
<gene>
    <name evidence="2" type="ORF">FHX39_001086</name>
</gene>
<feature type="transmembrane region" description="Helical" evidence="1">
    <location>
        <begin position="130"/>
        <end position="154"/>
    </location>
</feature>